<dbReference type="GO" id="GO:0008832">
    <property type="term" value="F:dGTPase activity"/>
    <property type="evidence" value="ECO:0007669"/>
    <property type="project" value="UniProtKB-EC"/>
</dbReference>
<dbReference type="InterPro" id="IPR003607">
    <property type="entry name" value="HD/PDEase_dom"/>
</dbReference>
<sequence length="364" mass="41209">MTGTRPDQAVRKRADDSSAWDMRDAFSIDVDRILHSQAYTSYIDKTQVFYLVGHQGISHRVIHVQLLSRIARTIGRRLGLNDDLIEAVSIGHDIGHPPFGHDGEQYLDELCMQAGIGPFRHNVQAIQALERIEKGGKGLNLTLQVLDGILCHNGETTEQALCPETALSFDDLDRKVELIRQGRTPPPMTVEGCLVRIVDTVSYIGRDIEDAIALGIISRSDIPRTASRVLGNTNGKIVYSLVEDLVRHSGEGSISYSPRVFEALEELKRFNYERIYLNPLVKAESSKIRTMYVLVFDRLMEDLLEKRPESKIRTCFLERLDPGYEESHQPGEIVRDFIASLTDSAFLRLFQELFVPEYRGRVQI</sequence>
<accession>A0A485LXE9</accession>
<dbReference type="PROSITE" id="PS51831">
    <property type="entry name" value="HD"/>
    <property type="match status" value="1"/>
</dbReference>
<protein>
    <submittedName>
        <fullName evidence="3">Deoxyguanosinetriphosphate triphosphohydrolase</fullName>
        <ecNumber evidence="3">3.1.5.1</ecNumber>
    </submittedName>
</protein>
<dbReference type="InterPro" id="IPR026875">
    <property type="entry name" value="PHydrolase_assoc_dom"/>
</dbReference>
<dbReference type="CDD" id="cd00077">
    <property type="entry name" value="HDc"/>
    <property type="match status" value="1"/>
</dbReference>
<gene>
    <name evidence="3" type="primary">dgt</name>
    <name evidence="3" type="ORF">SCFA_20026</name>
</gene>
<evidence type="ECO:0000256" key="1">
    <source>
        <dbReference type="ARBA" id="ARBA00022801"/>
    </source>
</evidence>
<keyword evidence="1 3" id="KW-0378">Hydrolase</keyword>
<dbReference type="AlphaFoldDB" id="A0A485LXE9"/>
<dbReference type="Pfam" id="PF01966">
    <property type="entry name" value="HD"/>
    <property type="match status" value="1"/>
</dbReference>
<name>A0A485LXE9_9ZZZZ</name>
<evidence type="ECO:0000259" key="2">
    <source>
        <dbReference type="PROSITE" id="PS51831"/>
    </source>
</evidence>
<feature type="domain" description="HD" evidence="2">
    <location>
        <begin position="60"/>
        <end position="204"/>
    </location>
</feature>
<reference evidence="3" key="1">
    <citation type="submission" date="2019-03" db="EMBL/GenBank/DDBJ databases">
        <authorList>
            <person name="Hao L."/>
        </authorList>
    </citation>
    <scope>NUCLEOTIDE SEQUENCE</scope>
</reference>
<dbReference type="PANTHER" id="PTHR35795">
    <property type="entry name" value="SLR1885 PROTEIN"/>
    <property type="match status" value="1"/>
</dbReference>
<dbReference type="InterPro" id="IPR006674">
    <property type="entry name" value="HD_domain"/>
</dbReference>
<dbReference type="Pfam" id="PF13286">
    <property type="entry name" value="HD_assoc"/>
    <property type="match status" value="1"/>
</dbReference>
<dbReference type="PANTHER" id="PTHR35795:SF1">
    <property type="entry name" value="BIS(5'-NUCLEOSYL)-TETRAPHOSPHATASE, SYMMETRICAL"/>
    <property type="match status" value="1"/>
</dbReference>
<evidence type="ECO:0000313" key="3">
    <source>
        <dbReference type="EMBL" id="VFU13556.1"/>
    </source>
</evidence>
<dbReference type="EC" id="3.1.5.1" evidence="3"/>
<dbReference type="EMBL" id="CAADRM010000081">
    <property type="protein sequence ID" value="VFU13556.1"/>
    <property type="molecule type" value="Genomic_DNA"/>
</dbReference>
<proteinExistence type="predicted"/>
<organism evidence="3">
    <name type="scientific">anaerobic digester metagenome</name>
    <dbReference type="NCBI Taxonomy" id="1263854"/>
    <lineage>
        <taxon>unclassified sequences</taxon>
        <taxon>metagenomes</taxon>
        <taxon>ecological metagenomes</taxon>
    </lineage>
</organism>
<dbReference type="InterPro" id="IPR051094">
    <property type="entry name" value="Diverse_Catalytic_Enzymes"/>
</dbReference>
<dbReference type="SUPFAM" id="SSF109604">
    <property type="entry name" value="HD-domain/PDEase-like"/>
    <property type="match status" value="1"/>
</dbReference>
<dbReference type="Gene3D" id="1.10.3210.10">
    <property type="entry name" value="Hypothetical protein af1432"/>
    <property type="match status" value="1"/>
</dbReference>